<feature type="non-terminal residue" evidence="1">
    <location>
        <position position="1"/>
    </location>
</feature>
<dbReference type="AlphaFoldDB" id="V6T8M8"/>
<organism evidence="1 2">
    <name type="scientific">Giardia intestinalis</name>
    <name type="common">Giardia lamblia</name>
    <dbReference type="NCBI Taxonomy" id="5741"/>
    <lineage>
        <taxon>Eukaryota</taxon>
        <taxon>Metamonada</taxon>
        <taxon>Diplomonadida</taxon>
        <taxon>Hexamitidae</taxon>
        <taxon>Giardiinae</taxon>
        <taxon>Giardia</taxon>
    </lineage>
</organism>
<sequence length="102" mass="10647">VSPPQNPAPDNAKGAASLQRTSCLDEIKAPVDGVCASFGSNRCRNGYCTHCMVNHTAGRVLSSSKKGAKICAEVNQIEIGGYSTCKQCTNTSEAHAMETVGD</sequence>
<gene>
    <name evidence="1" type="ORF">DHA2_154146</name>
</gene>
<evidence type="ECO:0000313" key="1">
    <source>
        <dbReference type="EMBL" id="ESU34822.1"/>
    </source>
</evidence>
<dbReference type="Proteomes" id="UP000018320">
    <property type="component" value="Unassembled WGS sequence"/>
</dbReference>
<proteinExistence type="predicted"/>
<reference evidence="1 2" key="2">
    <citation type="journal article" date="2013" name="Genome Biol. Evol.">
        <title>Genome sequencing of Giardia lamblia genotypes A2 and B isolates (DH and GS) and comparative analysis with the genomes of genotypes A1 and E (WB and Pig).</title>
        <authorList>
            <person name="Adam R.D."/>
            <person name="Dahlstrom E.W."/>
            <person name="Martens C.A."/>
            <person name="Bruno D.P."/>
            <person name="Barbian K.D."/>
            <person name="Ricklefs S.M."/>
            <person name="Hernandez M.M."/>
            <person name="Narla N.P."/>
            <person name="Patel R.B."/>
            <person name="Porcella S.F."/>
            <person name="Nash T.E."/>
        </authorList>
    </citation>
    <scope>NUCLEOTIDE SEQUENCE [LARGE SCALE GENOMIC DNA]</scope>
    <source>
        <strain evidence="1 2">DH</strain>
    </source>
</reference>
<name>V6T8M8_GIAIN</name>
<evidence type="ECO:0000313" key="2">
    <source>
        <dbReference type="Proteomes" id="UP000018320"/>
    </source>
</evidence>
<protein>
    <submittedName>
        <fullName evidence="1">Molecular chaperone, DnaJ family protein</fullName>
    </submittedName>
</protein>
<reference evidence="2" key="1">
    <citation type="submission" date="2012-02" db="EMBL/GenBank/DDBJ databases">
        <title>Genome sequencing of Giardia lamblia Genotypes A2 and B isolates (DH and GS) and comparative analysis with the genomes of Genotypes A1 and E (WB and Pig).</title>
        <authorList>
            <person name="Adam R."/>
            <person name="Dahlstrom E."/>
            <person name="Martens C."/>
            <person name="Bruno D."/>
            <person name="Barbian K."/>
            <person name="Porcella S.F."/>
            <person name="Nash T."/>
        </authorList>
    </citation>
    <scope>NUCLEOTIDE SEQUENCE</scope>
    <source>
        <strain evidence="2">DH</strain>
    </source>
</reference>
<accession>V6T8M8</accession>
<dbReference type="EMBL" id="AHGT01000137">
    <property type="protein sequence ID" value="ESU34822.1"/>
    <property type="molecule type" value="Genomic_DNA"/>
</dbReference>
<comment type="caution">
    <text evidence="1">The sequence shown here is derived from an EMBL/GenBank/DDBJ whole genome shotgun (WGS) entry which is preliminary data.</text>
</comment>
<dbReference type="VEuPathDB" id="GiardiaDB:DHA2_154146"/>